<feature type="domain" description="Enoyl reductase (ER)" evidence="1">
    <location>
        <begin position="2"/>
        <end position="286"/>
    </location>
</feature>
<dbReference type="SMART" id="SM00829">
    <property type="entry name" value="PKS_ER"/>
    <property type="match status" value="1"/>
</dbReference>
<dbReference type="InterPro" id="IPR011032">
    <property type="entry name" value="GroES-like_sf"/>
</dbReference>
<evidence type="ECO:0000313" key="3">
    <source>
        <dbReference type="Proteomes" id="UP000611723"/>
    </source>
</evidence>
<dbReference type="Gene3D" id="3.90.180.10">
    <property type="entry name" value="Medium-chain alcohol dehydrogenases, catalytic domain"/>
    <property type="match status" value="1"/>
</dbReference>
<dbReference type="Proteomes" id="UP000611723">
    <property type="component" value="Unassembled WGS sequence"/>
</dbReference>
<evidence type="ECO:0000259" key="1">
    <source>
        <dbReference type="SMART" id="SM00829"/>
    </source>
</evidence>
<dbReference type="Pfam" id="PF08240">
    <property type="entry name" value="ADH_N"/>
    <property type="match status" value="1"/>
</dbReference>
<keyword evidence="3" id="KW-1185">Reference proteome</keyword>
<accession>A0A934WZ69</accession>
<evidence type="ECO:0000313" key="2">
    <source>
        <dbReference type="EMBL" id="MBK6265515.1"/>
    </source>
</evidence>
<organism evidence="2 3">
    <name type="scientific">Marivirga aurantiaca</name>
    <dbReference type="NCBI Taxonomy" id="2802615"/>
    <lineage>
        <taxon>Bacteria</taxon>
        <taxon>Pseudomonadati</taxon>
        <taxon>Bacteroidota</taxon>
        <taxon>Cytophagia</taxon>
        <taxon>Cytophagales</taxon>
        <taxon>Marivirgaceae</taxon>
        <taxon>Marivirga</taxon>
    </lineage>
</organism>
<dbReference type="Pfam" id="PF13602">
    <property type="entry name" value="ADH_zinc_N_2"/>
    <property type="match status" value="1"/>
</dbReference>
<proteinExistence type="predicted"/>
<reference evidence="2" key="1">
    <citation type="submission" date="2021-01" db="EMBL/GenBank/DDBJ databases">
        <title>Marivirga aurantiaca sp. nov., isolated from intertidal surface sediments.</title>
        <authorList>
            <person name="Zhang M."/>
        </authorList>
    </citation>
    <scope>NUCLEOTIDE SEQUENCE</scope>
    <source>
        <strain evidence="2">S37H4</strain>
    </source>
</reference>
<dbReference type="InterPro" id="IPR020843">
    <property type="entry name" value="ER"/>
</dbReference>
<dbReference type="Gene3D" id="3.40.50.720">
    <property type="entry name" value="NAD(P)-binding Rossmann-like Domain"/>
    <property type="match status" value="1"/>
</dbReference>
<dbReference type="GO" id="GO:0016491">
    <property type="term" value="F:oxidoreductase activity"/>
    <property type="evidence" value="ECO:0007669"/>
    <property type="project" value="InterPro"/>
</dbReference>
<dbReference type="InterPro" id="IPR013149">
    <property type="entry name" value="ADH-like_C"/>
</dbReference>
<dbReference type="PANTHER" id="PTHR44013:SF1">
    <property type="entry name" value="ZINC-TYPE ALCOHOL DEHYDROGENASE-LIKE PROTEIN C16A3.02C"/>
    <property type="match status" value="1"/>
</dbReference>
<dbReference type="InterPro" id="IPR013154">
    <property type="entry name" value="ADH-like_N"/>
</dbReference>
<gene>
    <name evidence="2" type="ORF">JKA74_10740</name>
</gene>
<dbReference type="EMBL" id="JAEQBW010000004">
    <property type="protein sequence ID" value="MBK6265515.1"/>
    <property type="molecule type" value="Genomic_DNA"/>
</dbReference>
<sequence>MREVEKPRPKDHEVLIKVYATTAHIGDTRIRRADPFLVRIIFGLFKPKKNLILGLEVSGVIESVGKNVKSFRKSDKVFALTGFGLGGYAEYICLPEKAKGALQRKGLVAIKPENLSFEEAATVPAGALTALKNLQKANIKAGQKILINGASGSLGTYAIQLARHFGAEITAVCSAKNFELVKSIGADKVIDYTEQDFTKTDEKYDIVYDAVMKSKRAHCRRILKKKGVFINNSGLPNIQENELTFIKDLIEKNILKPILDRTYPIEDIVEAHRYVDKGHKVGNVAIKMFES</sequence>
<dbReference type="PANTHER" id="PTHR44013">
    <property type="entry name" value="ZINC-TYPE ALCOHOL DEHYDROGENASE-LIKE PROTEIN C16A3.02C"/>
    <property type="match status" value="1"/>
</dbReference>
<comment type="caution">
    <text evidence="2">The sequence shown here is derived from an EMBL/GenBank/DDBJ whole genome shotgun (WGS) entry which is preliminary data.</text>
</comment>
<dbReference type="SUPFAM" id="SSF51735">
    <property type="entry name" value="NAD(P)-binding Rossmann-fold domains"/>
    <property type="match status" value="1"/>
</dbReference>
<name>A0A934WZ69_9BACT</name>
<dbReference type="CDD" id="cd08267">
    <property type="entry name" value="MDR1"/>
    <property type="match status" value="1"/>
</dbReference>
<dbReference type="InterPro" id="IPR052733">
    <property type="entry name" value="Chloroplast_QOR"/>
</dbReference>
<protein>
    <submittedName>
        <fullName evidence="2">NAD(P)-dependent alcohol dehydrogenase</fullName>
    </submittedName>
</protein>
<dbReference type="InterPro" id="IPR036291">
    <property type="entry name" value="NAD(P)-bd_dom_sf"/>
</dbReference>
<dbReference type="AlphaFoldDB" id="A0A934WZ69"/>
<dbReference type="SUPFAM" id="SSF50129">
    <property type="entry name" value="GroES-like"/>
    <property type="match status" value="1"/>
</dbReference>
<dbReference type="Pfam" id="PF00107">
    <property type="entry name" value="ADH_zinc_N"/>
    <property type="match status" value="1"/>
</dbReference>